<dbReference type="NCBIfam" id="TIGR02593">
    <property type="entry name" value="CRISPR_cas5"/>
    <property type="match status" value="1"/>
</dbReference>
<proteinExistence type="predicted"/>
<sequence length="290" mass="33754">MNKLNALRIKVTAPSAHFKIGHSSNPRRTYPLPPYSTVIGLLANVAGRRDLIGRMLSEPFDLGIICNYSYFSLEYIWLRNMQVKAHLQRFSLLPNRYIQEQVEHPGGQSPVTFEVLNEVEIFVYFYHPDQEVLGFLMDNLDKPERWLTHLHLGRAEDWATVEEKSMFELQVSNSGRDFRNAALYYQWLPVTDFATGTETILNKQEYQEFYDKIQGNAMLVTSIYSLIKTPLQSQEEKMIRNFRHIPARLCKSQIPFLDSLKLPYLLVDRDKETPVYMCHIDPQKGAVNYA</sequence>
<dbReference type="GO" id="GO:0043571">
    <property type="term" value="P:maintenance of CRISPR repeat elements"/>
    <property type="evidence" value="ECO:0007669"/>
    <property type="project" value="InterPro"/>
</dbReference>
<dbReference type="InterPro" id="IPR013422">
    <property type="entry name" value="CRISPR-assoc_prot_Cas5_N"/>
</dbReference>
<evidence type="ECO:0000313" key="2">
    <source>
        <dbReference type="EMBL" id="VFU11534.1"/>
    </source>
</evidence>
<dbReference type="GO" id="GO:0051607">
    <property type="term" value="P:defense response to virus"/>
    <property type="evidence" value="ECO:0007669"/>
    <property type="project" value="UniProtKB-KW"/>
</dbReference>
<name>A0A485LZC0_9ZZZZ</name>
<organism evidence="2">
    <name type="scientific">anaerobic digester metagenome</name>
    <dbReference type="NCBI Taxonomy" id="1263854"/>
    <lineage>
        <taxon>unclassified sequences</taxon>
        <taxon>metagenomes</taxon>
        <taxon>ecological metagenomes</taxon>
    </lineage>
</organism>
<keyword evidence="1" id="KW-0051">Antiviral defense</keyword>
<dbReference type="AlphaFoldDB" id="A0A485LZC0"/>
<protein>
    <submittedName>
        <fullName evidence="2">CRISPR-associated protein (Cas_Cas5)</fullName>
    </submittedName>
</protein>
<dbReference type="EMBL" id="CAADRN010000027">
    <property type="protein sequence ID" value="VFU11534.1"/>
    <property type="molecule type" value="Genomic_DNA"/>
</dbReference>
<reference evidence="2" key="1">
    <citation type="submission" date="2019-03" db="EMBL/GenBank/DDBJ databases">
        <authorList>
            <person name="Hao L."/>
        </authorList>
    </citation>
    <scope>NUCLEOTIDE SEQUENCE</scope>
</reference>
<gene>
    <name evidence="2" type="ORF">SCFA_1220002</name>
</gene>
<dbReference type="InterPro" id="IPR021124">
    <property type="entry name" value="CRISPR-assoc_prot_Cas5"/>
</dbReference>
<evidence type="ECO:0000256" key="1">
    <source>
        <dbReference type="ARBA" id="ARBA00023118"/>
    </source>
</evidence>
<accession>A0A485LZC0</accession>
<dbReference type="Pfam" id="PF09704">
    <property type="entry name" value="Cas_Cas5d"/>
    <property type="match status" value="1"/>
</dbReference>